<keyword evidence="3" id="KW-1185">Reference proteome</keyword>
<name>A0ABU8PQ40_9GAMM</name>
<keyword evidence="2" id="KW-0969">Cilium</keyword>
<comment type="caution">
    <text evidence="2">The sequence shown here is derived from an EMBL/GenBank/DDBJ whole genome shotgun (WGS) entry which is preliminary data.</text>
</comment>
<keyword evidence="1" id="KW-0175">Coiled coil</keyword>
<sequence length="147" mass="16837">MIRKQKMIATLTQLREMRERKVNDLSSQLAQQKQLVLRYQNNISALNRLGSGTGAEVADATQLSNLARYKANIQRVIAWQTQASALAEKQQDALQSELISHACQEKTVSLVLEQQQQALMQARQQQQQKLTDAQAMQCWLRNRRKFA</sequence>
<protein>
    <submittedName>
        <fullName evidence="2">Flagellar export protein FliJ</fullName>
    </submittedName>
</protein>
<feature type="coiled-coil region" evidence="1">
    <location>
        <begin position="22"/>
        <end position="49"/>
    </location>
</feature>
<organism evidence="2 3">
    <name type="scientific">Pantoea nemavictus</name>
    <dbReference type="NCBI Taxonomy" id="2726955"/>
    <lineage>
        <taxon>Bacteria</taxon>
        <taxon>Pseudomonadati</taxon>
        <taxon>Pseudomonadota</taxon>
        <taxon>Gammaproteobacteria</taxon>
        <taxon>Enterobacterales</taxon>
        <taxon>Erwiniaceae</taxon>
        <taxon>Pantoea</taxon>
    </lineage>
</organism>
<evidence type="ECO:0000313" key="2">
    <source>
        <dbReference type="EMBL" id="MEJ5044846.1"/>
    </source>
</evidence>
<accession>A0ABU8PQ40</accession>
<gene>
    <name evidence="2" type="ORF">WH298_06425</name>
</gene>
<reference evidence="2 3" key="1">
    <citation type="submission" date="2023-12" db="EMBL/GenBank/DDBJ databases">
        <title>Gut-associated functions are favored during microbiome assembly across C. elegans life.</title>
        <authorList>
            <person name="Zimmermann J."/>
        </authorList>
    </citation>
    <scope>NUCLEOTIDE SEQUENCE [LARGE SCALE GENOMIC DNA]</scope>
    <source>
        <strain evidence="2 3">BIGb0393</strain>
    </source>
</reference>
<evidence type="ECO:0000313" key="3">
    <source>
        <dbReference type="Proteomes" id="UP001362100"/>
    </source>
</evidence>
<keyword evidence="2" id="KW-0282">Flagellum</keyword>
<keyword evidence="2" id="KW-0966">Cell projection</keyword>
<dbReference type="Proteomes" id="UP001362100">
    <property type="component" value="Unassembled WGS sequence"/>
</dbReference>
<evidence type="ECO:0000256" key="1">
    <source>
        <dbReference type="SAM" id="Coils"/>
    </source>
</evidence>
<dbReference type="RefSeq" id="WP_009128116.1">
    <property type="nucleotide sequence ID" value="NZ_JACAWY010000001.1"/>
</dbReference>
<dbReference type="EMBL" id="JBBGZW010000001">
    <property type="protein sequence ID" value="MEJ5044846.1"/>
    <property type="molecule type" value="Genomic_DNA"/>
</dbReference>
<proteinExistence type="predicted"/>